<dbReference type="Gene3D" id="3.40.190.10">
    <property type="entry name" value="Periplasmic binding protein-like II"/>
    <property type="match status" value="1"/>
</dbReference>
<dbReference type="InterPro" id="IPR005119">
    <property type="entry name" value="LysR_subst-bd"/>
</dbReference>
<accession>A0A3S0P5M9</accession>
<organism evidence="2 3">
    <name type="scientific">Lysinibacillus antri</name>
    <dbReference type="NCBI Taxonomy" id="2498145"/>
    <lineage>
        <taxon>Bacteria</taxon>
        <taxon>Bacillati</taxon>
        <taxon>Bacillota</taxon>
        <taxon>Bacilli</taxon>
        <taxon>Bacillales</taxon>
        <taxon>Bacillaceae</taxon>
        <taxon>Lysinibacillus</taxon>
    </lineage>
</organism>
<comment type="caution">
    <text evidence="2">The sequence shown here is derived from an EMBL/GenBank/DDBJ whole genome shotgun (WGS) entry which is preliminary data.</text>
</comment>
<keyword evidence="3" id="KW-1185">Reference proteome</keyword>
<protein>
    <recommendedName>
        <fullName evidence="1">LysR substrate-binding domain-containing protein</fullName>
    </recommendedName>
</protein>
<dbReference type="Proteomes" id="UP000287910">
    <property type="component" value="Unassembled WGS sequence"/>
</dbReference>
<dbReference type="Pfam" id="PF03466">
    <property type="entry name" value="LysR_substrate"/>
    <property type="match status" value="1"/>
</dbReference>
<dbReference type="EMBL" id="RYYR01000038">
    <property type="protein sequence ID" value="RUL47426.1"/>
    <property type="molecule type" value="Genomic_DNA"/>
</dbReference>
<gene>
    <name evidence="2" type="ORF">EK386_18070</name>
</gene>
<evidence type="ECO:0000313" key="2">
    <source>
        <dbReference type="EMBL" id="RUL47426.1"/>
    </source>
</evidence>
<evidence type="ECO:0000313" key="3">
    <source>
        <dbReference type="Proteomes" id="UP000287910"/>
    </source>
</evidence>
<dbReference type="AlphaFoldDB" id="A0A3S0P5M9"/>
<evidence type="ECO:0000259" key="1">
    <source>
        <dbReference type="Pfam" id="PF03466"/>
    </source>
</evidence>
<dbReference type="SUPFAM" id="SSF53850">
    <property type="entry name" value="Periplasmic binding protein-like II"/>
    <property type="match status" value="1"/>
</dbReference>
<dbReference type="RefSeq" id="WP_126660580.1">
    <property type="nucleotide sequence ID" value="NZ_RYYR01000038.1"/>
</dbReference>
<proteinExistence type="predicted"/>
<reference evidence="2 3" key="1">
    <citation type="submission" date="2018-12" db="EMBL/GenBank/DDBJ databases">
        <title>Lysinibacillus antri sp. nov., isolated from a cave soil.</title>
        <authorList>
            <person name="Narsing Rao M.P."/>
            <person name="Zhang H."/>
            <person name="Dong Z.-Y."/>
            <person name="Niu X.-K."/>
            <person name="Zhang K."/>
            <person name="Fang B.-Z."/>
            <person name="Kang Y.-Q."/>
            <person name="Xiao M."/>
            <person name="Li W.-J."/>
        </authorList>
    </citation>
    <scope>NUCLEOTIDE SEQUENCE [LARGE SCALE GENOMIC DNA]</scope>
    <source>
        <strain evidence="2 3">SYSU K30002</strain>
    </source>
</reference>
<name>A0A3S0P5M9_9BACI</name>
<feature type="domain" description="LysR substrate-binding" evidence="1">
    <location>
        <begin position="2"/>
        <end position="113"/>
    </location>
</feature>
<sequence>MVTLQDLADYPIVLYMSQFLENFIHSYEKVYGEMNVLFHTSNTEVIKKTVAEGLAIGLVSNYSLIDDPFVETGRIVPLALNNFTFDSDLYYGCIISKKDAQHGMVKKFLEYIKS</sequence>